<reference evidence="1" key="1">
    <citation type="submission" date="2014-09" db="EMBL/GenBank/DDBJ databases">
        <authorList>
            <person name="Magalhaes I.L.F."/>
            <person name="Oliveira U."/>
            <person name="Santos F.R."/>
            <person name="Vidigal T.H.D.A."/>
            <person name="Brescovit A.D."/>
            <person name="Santos A.J."/>
        </authorList>
    </citation>
    <scope>NUCLEOTIDE SEQUENCE</scope>
    <source>
        <tissue evidence="1">Shoot tissue taken approximately 20 cm above the soil surface</tissue>
    </source>
</reference>
<accession>A0A0A9ADM1</accession>
<dbReference type="EMBL" id="GBRH01248684">
    <property type="protein sequence ID" value="JAD49211.1"/>
    <property type="molecule type" value="Transcribed_RNA"/>
</dbReference>
<protein>
    <submittedName>
        <fullName evidence="1">Uncharacterized protein</fullName>
    </submittedName>
</protein>
<proteinExistence type="predicted"/>
<reference evidence="1" key="2">
    <citation type="journal article" date="2015" name="Data Brief">
        <title>Shoot transcriptome of the giant reed, Arundo donax.</title>
        <authorList>
            <person name="Barrero R.A."/>
            <person name="Guerrero F.D."/>
            <person name="Moolhuijzen P."/>
            <person name="Goolsby J.A."/>
            <person name="Tidwell J."/>
            <person name="Bellgard S.E."/>
            <person name="Bellgard M.I."/>
        </authorList>
    </citation>
    <scope>NUCLEOTIDE SEQUENCE</scope>
    <source>
        <tissue evidence="1">Shoot tissue taken approximately 20 cm above the soil surface</tissue>
    </source>
</reference>
<organism evidence="1">
    <name type="scientific">Arundo donax</name>
    <name type="common">Giant reed</name>
    <name type="synonym">Donax arundinaceus</name>
    <dbReference type="NCBI Taxonomy" id="35708"/>
    <lineage>
        <taxon>Eukaryota</taxon>
        <taxon>Viridiplantae</taxon>
        <taxon>Streptophyta</taxon>
        <taxon>Embryophyta</taxon>
        <taxon>Tracheophyta</taxon>
        <taxon>Spermatophyta</taxon>
        <taxon>Magnoliopsida</taxon>
        <taxon>Liliopsida</taxon>
        <taxon>Poales</taxon>
        <taxon>Poaceae</taxon>
        <taxon>PACMAD clade</taxon>
        <taxon>Arundinoideae</taxon>
        <taxon>Arundineae</taxon>
        <taxon>Arundo</taxon>
    </lineage>
</organism>
<dbReference type="AlphaFoldDB" id="A0A0A9ADM1"/>
<name>A0A0A9ADM1_ARUDO</name>
<sequence>MSISSHMLHCCWGGIWLFKHGPQDFKSVS</sequence>
<evidence type="ECO:0000313" key="1">
    <source>
        <dbReference type="EMBL" id="JAD49211.1"/>
    </source>
</evidence>